<proteinExistence type="predicted"/>
<accession>A0A2L1GLV9</accession>
<organism evidence="1 2">
    <name type="scientific">Desulfobulbus oralis</name>
    <dbReference type="NCBI Taxonomy" id="1986146"/>
    <lineage>
        <taxon>Bacteria</taxon>
        <taxon>Pseudomonadati</taxon>
        <taxon>Thermodesulfobacteriota</taxon>
        <taxon>Desulfobulbia</taxon>
        <taxon>Desulfobulbales</taxon>
        <taxon>Desulfobulbaceae</taxon>
        <taxon>Desulfobulbus</taxon>
    </lineage>
</organism>
<gene>
    <name evidence="1" type="ORF">CAY53_03540</name>
</gene>
<sequence>MSGHGFTRGKAQEFPQGQGIANCAGRCRAQSRCPETADHEHAERAARRDGAAARFFDGEWSAELFGEGIKSFLVQELLQPLVQDLPLTLGPLIVRKPQALLPCLPPVRTHGPLPSTTFDRLGTIMPCLEAFQQAGTTAEGTQVVALIDGVTAERLLADRDLTPMRFLSRRQDRGYRRSLCPKAGVQSGVVRTKSLTRPGT</sequence>
<name>A0A2L1GLV9_9BACT</name>
<protein>
    <submittedName>
        <fullName evidence="1">Uncharacterized protein</fullName>
    </submittedName>
</protein>
<dbReference type="AlphaFoldDB" id="A0A2L1GLV9"/>
<evidence type="ECO:0000313" key="2">
    <source>
        <dbReference type="Proteomes" id="UP000239867"/>
    </source>
</evidence>
<dbReference type="KEGG" id="deo:CAY53_03540"/>
<keyword evidence="2" id="KW-1185">Reference proteome</keyword>
<dbReference type="Proteomes" id="UP000239867">
    <property type="component" value="Chromosome"/>
</dbReference>
<evidence type="ECO:0000313" key="1">
    <source>
        <dbReference type="EMBL" id="AVD70670.1"/>
    </source>
</evidence>
<reference evidence="1 2" key="1">
    <citation type="journal article" date="2018" name="MBio">
        <title>Insights into the evolution of host association through the isolation and characterization of a novel human periodontal pathobiont, Desulfobulbus oralis.</title>
        <authorList>
            <person name="Cross K.L."/>
            <person name="Chirania P."/>
            <person name="Xiong W."/>
            <person name="Beall C.J."/>
            <person name="Elkins J.G."/>
            <person name="Giannone R.J."/>
            <person name="Griffen A.L."/>
            <person name="Guss A.M."/>
            <person name="Hettich R.L."/>
            <person name="Joshi S.S."/>
            <person name="Mokrzan E.M."/>
            <person name="Martin R.K."/>
            <person name="Zhulin I.B."/>
            <person name="Leys E.J."/>
            <person name="Podar M."/>
        </authorList>
    </citation>
    <scope>NUCLEOTIDE SEQUENCE [LARGE SCALE GENOMIC DNA]</scope>
    <source>
        <strain evidence="1 2">ORNL</strain>
    </source>
</reference>
<dbReference type="EMBL" id="CP021255">
    <property type="protein sequence ID" value="AVD70670.1"/>
    <property type="molecule type" value="Genomic_DNA"/>
</dbReference>